<dbReference type="InterPro" id="IPR009057">
    <property type="entry name" value="Homeodomain-like_sf"/>
</dbReference>
<protein>
    <submittedName>
        <fullName evidence="3">Transcriptional regulator, TetR family</fullName>
    </submittedName>
</protein>
<dbReference type="GO" id="GO:0003700">
    <property type="term" value="F:DNA-binding transcription factor activity"/>
    <property type="evidence" value="ECO:0007669"/>
    <property type="project" value="TreeGrafter"/>
</dbReference>
<dbReference type="SUPFAM" id="SSF46689">
    <property type="entry name" value="Homeodomain-like"/>
    <property type="match status" value="1"/>
</dbReference>
<feature type="domain" description="HTH tetR-type" evidence="2">
    <location>
        <begin position="15"/>
        <end position="47"/>
    </location>
</feature>
<dbReference type="PANTHER" id="PTHR30055">
    <property type="entry name" value="HTH-TYPE TRANSCRIPTIONAL REGULATOR RUTR"/>
    <property type="match status" value="1"/>
</dbReference>
<accession>L1MGD7</accession>
<dbReference type="RefSeq" id="WP_006063747.1">
    <property type="nucleotide sequence ID" value="NZ_KB290831.1"/>
</dbReference>
<dbReference type="AlphaFoldDB" id="L1MGD7"/>
<evidence type="ECO:0000259" key="2">
    <source>
        <dbReference type="Pfam" id="PF00440"/>
    </source>
</evidence>
<dbReference type="GO" id="GO:0000976">
    <property type="term" value="F:transcription cis-regulatory region binding"/>
    <property type="evidence" value="ECO:0007669"/>
    <property type="project" value="TreeGrafter"/>
</dbReference>
<dbReference type="Proteomes" id="UP000010445">
    <property type="component" value="Unassembled WGS sequence"/>
</dbReference>
<proteinExistence type="predicted"/>
<dbReference type="HOGENOM" id="CLU_103237_0_0_11"/>
<dbReference type="GeneID" id="84897297"/>
<name>L1MGD7_9CORY</name>
<dbReference type="Gene3D" id="1.10.357.10">
    <property type="entry name" value="Tetracycline Repressor, domain 2"/>
    <property type="match status" value="1"/>
</dbReference>
<dbReference type="Pfam" id="PF00440">
    <property type="entry name" value="TetR_N"/>
    <property type="match status" value="1"/>
</dbReference>
<evidence type="ECO:0000313" key="4">
    <source>
        <dbReference type="Proteomes" id="UP000010445"/>
    </source>
</evidence>
<evidence type="ECO:0000256" key="1">
    <source>
        <dbReference type="ARBA" id="ARBA00023125"/>
    </source>
</evidence>
<dbReference type="STRING" id="1035195.HMPREF9997_01518"/>
<keyword evidence="4" id="KW-1185">Reference proteome</keyword>
<gene>
    <name evidence="3" type="ORF">HMPREF9997_01518</name>
</gene>
<dbReference type="eggNOG" id="COG1309">
    <property type="taxonomic scope" value="Bacteria"/>
</dbReference>
<dbReference type="PANTHER" id="PTHR30055:SF226">
    <property type="entry name" value="HTH-TYPE TRANSCRIPTIONAL REGULATOR PKSA"/>
    <property type="match status" value="1"/>
</dbReference>
<dbReference type="EMBL" id="AMEM01000018">
    <property type="protein sequence ID" value="EKX90303.1"/>
    <property type="molecule type" value="Genomic_DNA"/>
</dbReference>
<evidence type="ECO:0000313" key="3">
    <source>
        <dbReference type="EMBL" id="EKX90303.1"/>
    </source>
</evidence>
<dbReference type="InterPro" id="IPR001647">
    <property type="entry name" value="HTH_TetR"/>
</dbReference>
<comment type="caution">
    <text evidence="3">The sequence shown here is derived from an EMBL/GenBank/DDBJ whole genome shotgun (WGS) entry which is preliminary data.</text>
</comment>
<sequence>MTARQEQRLATENTILATAEQHFVTHGYQNATIRAIAAEANVSTGSVMSVGDKKTLLIRIFDTKIAAIHQSRNGHTGIADTPNPTDAVLATVSPFLTIFAKHLDLSREYFATLVSGSHSSIIFNELAEALEREFAELITHFLPQHADTAASAAHALYLGFLGVLVVWAGSVDATVGDVQLPTTELRRFVDFFFTSQGAHS</sequence>
<dbReference type="PATRIC" id="fig|1035195.3.peg.1367"/>
<organism evidence="3 4">
    <name type="scientific">Corynebacterium durum F0235</name>
    <dbReference type="NCBI Taxonomy" id="1035195"/>
    <lineage>
        <taxon>Bacteria</taxon>
        <taxon>Bacillati</taxon>
        <taxon>Actinomycetota</taxon>
        <taxon>Actinomycetes</taxon>
        <taxon>Mycobacteriales</taxon>
        <taxon>Corynebacteriaceae</taxon>
        <taxon>Corynebacterium</taxon>
    </lineage>
</organism>
<keyword evidence="1" id="KW-0238">DNA-binding</keyword>
<reference evidence="3 4" key="1">
    <citation type="submission" date="2012-05" db="EMBL/GenBank/DDBJ databases">
        <authorList>
            <person name="Weinstock G."/>
            <person name="Sodergren E."/>
            <person name="Lobos E.A."/>
            <person name="Fulton L."/>
            <person name="Fulton R."/>
            <person name="Courtney L."/>
            <person name="Fronick C."/>
            <person name="O'Laughlin M."/>
            <person name="Godfrey J."/>
            <person name="Wilson R.M."/>
            <person name="Miner T."/>
            <person name="Farmer C."/>
            <person name="Delehaunty K."/>
            <person name="Cordes M."/>
            <person name="Minx P."/>
            <person name="Tomlinson C."/>
            <person name="Chen J."/>
            <person name="Wollam A."/>
            <person name="Pepin K.H."/>
            <person name="Bhonagiri V."/>
            <person name="Zhang X."/>
            <person name="Suruliraj S."/>
            <person name="Warren W."/>
            <person name="Mitreva M."/>
            <person name="Mardis E.R."/>
            <person name="Wilson R.K."/>
        </authorList>
    </citation>
    <scope>NUCLEOTIDE SEQUENCE [LARGE SCALE GENOMIC DNA]</scope>
    <source>
        <strain evidence="3 4">F0235</strain>
    </source>
</reference>
<dbReference type="OrthoDB" id="116659at2"/>
<dbReference type="InterPro" id="IPR050109">
    <property type="entry name" value="HTH-type_TetR-like_transc_reg"/>
</dbReference>